<dbReference type="RefSeq" id="WP_117226825.1">
    <property type="nucleotide sequence ID" value="NZ_CP061725.1"/>
</dbReference>
<accession>A0A372G2V6</accession>
<feature type="transmembrane region" description="Helical" evidence="8">
    <location>
        <begin position="24"/>
        <end position="40"/>
    </location>
</feature>
<feature type="transmembrane region" description="Helical" evidence="8">
    <location>
        <begin position="279"/>
        <end position="300"/>
    </location>
</feature>
<evidence type="ECO:0000313" key="10">
    <source>
        <dbReference type="Proteomes" id="UP000262621"/>
    </source>
</evidence>
<proteinExistence type="predicted"/>
<evidence type="ECO:0000256" key="4">
    <source>
        <dbReference type="ARBA" id="ARBA00022519"/>
    </source>
</evidence>
<feature type="transmembrane region" description="Helical" evidence="8">
    <location>
        <begin position="172"/>
        <end position="193"/>
    </location>
</feature>
<dbReference type="PANTHER" id="PTHR32196">
    <property type="entry name" value="ABC TRANSPORTER PERMEASE PROTEIN YPHD-RELATED-RELATED"/>
    <property type="match status" value="1"/>
</dbReference>
<keyword evidence="2" id="KW-0813">Transport</keyword>
<dbReference type="PANTHER" id="PTHR32196:SF21">
    <property type="entry name" value="ABC TRANSPORTER PERMEASE PROTEIN YPHD-RELATED"/>
    <property type="match status" value="1"/>
</dbReference>
<keyword evidence="3" id="KW-1003">Cell membrane</keyword>
<sequence length="326" mass="33479">MTQTDAAVKARSEPAWRRVNWRDYVVYIGFAVVFLFFAITQGSNGFLTTNNLINIVIQTAPITVMAVGLVFVLAAGEIDLSIGSVVALSALVGAVTLRETDNMLLGVAAGLAAGAAVGLVNGLFVTIVRLPSFLVTLATMGAVAGLAREVTGLQSVPVSNDAFLSLFGQGEIFGIPGLVLWSAAAVGVGYLVLRHTRYGAHTLAVGDNAAAAQVSGIKVIRVKIMVLMGSAMCAAIAGLLYAGRLQGARYTLGEADLMSVIAAVIVGGTSLFGGKGSIVGALLGSLLMGMLNNGLILAGLSVSQQMMARGAIILVAVSLSLRERRS</sequence>
<dbReference type="GO" id="GO:0005886">
    <property type="term" value="C:plasma membrane"/>
    <property type="evidence" value="ECO:0007669"/>
    <property type="project" value="UniProtKB-SubCell"/>
</dbReference>
<reference evidence="9 10" key="1">
    <citation type="submission" date="2018-08" db="EMBL/GenBank/DDBJ databases">
        <title>Verrucosispora craniellae sp. nov., isolated from a marine sponge in the South China Sea.</title>
        <authorList>
            <person name="Li L."/>
            <person name="Lin H.W."/>
        </authorList>
    </citation>
    <scope>NUCLEOTIDE SEQUENCE [LARGE SCALE GENOMIC DNA]</scope>
    <source>
        <strain evidence="9 10">LHW63014</strain>
    </source>
</reference>
<keyword evidence="10" id="KW-1185">Reference proteome</keyword>
<feature type="transmembrane region" description="Helical" evidence="8">
    <location>
        <begin position="224"/>
        <end position="243"/>
    </location>
</feature>
<organism evidence="9 10">
    <name type="scientific">Micromonospora craniellae</name>
    <dbReference type="NCBI Taxonomy" id="2294034"/>
    <lineage>
        <taxon>Bacteria</taxon>
        <taxon>Bacillati</taxon>
        <taxon>Actinomycetota</taxon>
        <taxon>Actinomycetes</taxon>
        <taxon>Micromonosporales</taxon>
        <taxon>Micromonosporaceae</taxon>
        <taxon>Micromonospora</taxon>
    </lineage>
</organism>
<comment type="caution">
    <text evidence="9">The sequence shown here is derived from an EMBL/GenBank/DDBJ whole genome shotgun (WGS) entry which is preliminary data.</text>
</comment>
<dbReference type="Proteomes" id="UP000262621">
    <property type="component" value="Unassembled WGS sequence"/>
</dbReference>
<protein>
    <submittedName>
        <fullName evidence="9">ABC transporter permease</fullName>
    </submittedName>
</protein>
<evidence type="ECO:0000256" key="3">
    <source>
        <dbReference type="ARBA" id="ARBA00022475"/>
    </source>
</evidence>
<dbReference type="InterPro" id="IPR001851">
    <property type="entry name" value="ABC_transp_permease"/>
</dbReference>
<dbReference type="GO" id="GO:0022857">
    <property type="term" value="F:transmembrane transporter activity"/>
    <property type="evidence" value="ECO:0007669"/>
    <property type="project" value="InterPro"/>
</dbReference>
<dbReference type="Pfam" id="PF02653">
    <property type="entry name" value="BPD_transp_2"/>
    <property type="match status" value="1"/>
</dbReference>
<feature type="transmembrane region" description="Helical" evidence="8">
    <location>
        <begin position="52"/>
        <end position="74"/>
    </location>
</feature>
<keyword evidence="7 8" id="KW-0472">Membrane</keyword>
<comment type="subcellular location">
    <subcellularLocation>
        <location evidence="1">Cell membrane</location>
        <topology evidence="1">Multi-pass membrane protein</topology>
    </subcellularLocation>
</comment>
<evidence type="ECO:0000256" key="6">
    <source>
        <dbReference type="ARBA" id="ARBA00022989"/>
    </source>
</evidence>
<feature type="transmembrane region" description="Helical" evidence="8">
    <location>
        <begin position="104"/>
        <end position="128"/>
    </location>
</feature>
<evidence type="ECO:0000256" key="8">
    <source>
        <dbReference type="SAM" id="Phobius"/>
    </source>
</evidence>
<keyword evidence="5 8" id="KW-0812">Transmembrane</keyword>
<dbReference type="CDD" id="cd06579">
    <property type="entry name" value="TM_PBP1_transp_AraH_like"/>
    <property type="match status" value="1"/>
</dbReference>
<feature type="transmembrane region" description="Helical" evidence="8">
    <location>
        <begin position="80"/>
        <end position="97"/>
    </location>
</feature>
<evidence type="ECO:0000256" key="1">
    <source>
        <dbReference type="ARBA" id="ARBA00004651"/>
    </source>
</evidence>
<evidence type="ECO:0000256" key="5">
    <source>
        <dbReference type="ARBA" id="ARBA00022692"/>
    </source>
</evidence>
<gene>
    <name evidence="9" type="ORF">D0Q02_05115</name>
</gene>
<keyword evidence="6 8" id="KW-1133">Transmembrane helix</keyword>
<dbReference type="EMBL" id="QVFU01000003">
    <property type="protein sequence ID" value="RFS47387.1"/>
    <property type="molecule type" value="Genomic_DNA"/>
</dbReference>
<evidence type="ECO:0000256" key="2">
    <source>
        <dbReference type="ARBA" id="ARBA00022448"/>
    </source>
</evidence>
<keyword evidence="4" id="KW-0997">Cell inner membrane</keyword>
<evidence type="ECO:0000256" key="7">
    <source>
        <dbReference type="ARBA" id="ARBA00023136"/>
    </source>
</evidence>
<dbReference type="OrthoDB" id="6844941at2"/>
<name>A0A372G2V6_9ACTN</name>
<evidence type="ECO:0000313" key="9">
    <source>
        <dbReference type="EMBL" id="RFS47387.1"/>
    </source>
</evidence>
<dbReference type="AlphaFoldDB" id="A0A372G2V6"/>